<feature type="region of interest" description="Disordered" evidence="1">
    <location>
        <begin position="602"/>
        <end position="621"/>
    </location>
</feature>
<proteinExistence type="predicted"/>
<dbReference type="EMBL" id="CAESAJ010000037">
    <property type="protein sequence ID" value="CAB4335083.1"/>
    <property type="molecule type" value="Genomic_DNA"/>
</dbReference>
<gene>
    <name evidence="3" type="ORF">UFOPK3770_00503</name>
</gene>
<keyword evidence="2" id="KW-0812">Transmembrane</keyword>
<feature type="transmembrane region" description="Helical" evidence="2">
    <location>
        <begin position="996"/>
        <end position="1016"/>
    </location>
</feature>
<evidence type="ECO:0000256" key="2">
    <source>
        <dbReference type="SAM" id="Phobius"/>
    </source>
</evidence>
<protein>
    <submittedName>
        <fullName evidence="3">Unannotated protein</fullName>
    </submittedName>
</protein>
<feature type="transmembrane region" description="Helical" evidence="2">
    <location>
        <begin position="721"/>
        <end position="750"/>
    </location>
</feature>
<organism evidence="3">
    <name type="scientific">freshwater metagenome</name>
    <dbReference type="NCBI Taxonomy" id="449393"/>
    <lineage>
        <taxon>unclassified sequences</taxon>
        <taxon>metagenomes</taxon>
        <taxon>ecological metagenomes</taxon>
    </lineage>
</organism>
<feature type="compositionally biased region" description="Low complexity" evidence="1">
    <location>
        <begin position="371"/>
        <end position="389"/>
    </location>
</feature>
<feature type="region of interest" description="Disordered" evidence="1">
    <location>
        <begin position="371"/>
        <end position="423"/>
    </location>
</feature>
<evidence type="ECO:0000313" key="3">
    <source>
        <dbReference type="EMBL" id="CAB4335083.1"/>
    </source>
</evidence>
<keyword evidence="2" id="KW-1133">Transmembrane helix</keyword>
<dbReference type="NCBIfam" id="NF041539">
    <property type="entry name" value="choice_anch_R"/>
    <property type="match status" value="1"/>
</dbReference>
<reference evidence="3" key="1">
    <citation type="submission" date="2020-05" db="EMBL/GenBank/DDBJ databases">
        <authorList>
            <person name="Chiriac C."/>
            <person name="Salcher M."/>
            <person name="Ghai R."/>
            <person name="Kavagutti S V."/>
        </authorList>
    </citation>
    <scope>NUCLEOTIDE SEQUENCE</scope>
</reference>
<name>A0A6J5Z621_9ZZZZ</name>
<dbReference type="AlphaFoldDB" id="A0A6J5Z621"/>
<evidence type="ECO:0000256" key="1">
    <source>
        <dbReference type="SAM" id="MobiDB-lite"/>
    </source>
</evidence>
<feature type="transmembrane region" description="Helical" evidence="2">
    <location>
        <begin position="684"/>
        <end position="709"/>
    </location>
</feature>
<feature type="transmembrane region" description="Helical" evidence="2">
    <location>
        <begin position="762"/>
        <end position="780"/>
    </location>
</feature>
<sequence length="1018" mass="105285">MTATSLRFLRATLGLGLALATVGIWVAPQASALPSTLYSNLNDGAWKSTNNVYLAQSFVTTATGGSLNSIQVWVRGANESNGFGAPSTFTAYLYSSASGTPSTQLATLGTKSVGAWSDEQYLISPPTSVSLASNTEYFIVIAGASFGTAGWKFTSTAPTTYTSGTPVSYTSSNSGSTWTSLSSTNFSMAVISNPPAALPTLGALAAVNATFGDSTITITDPTSNAAGTWGYSSSNNAIASVSGNVLTINGAGVAILTASFSPTDSTAYLPDSTTSQITIAMADVTLGSASNFQIASSSWPYLATIPLVTASVSGSWSHSANNNAAISGDSVSLPGSGSYLVTSTFHPTDSTNFNSATVQRTITALAIVVPTPTPSTSKKASPSPTPSVSLSEKPTTAPTPEPSQEFVSTPTPTPSPSATELSGNTTQLLAGDIFEQPPAPIDVDINATAGTLIENSTIEISGSGLLPGSSVSATVYSTPTNIYSGMTSSSGEIQATVNLPSGLESSSTHSVVIKATRADSESVTVAGAIIVDNQGLVAGVAPASPIAGFDQAAAVSLARAAQVGIANYDPRVNAVTTTGIAVAATSLLALAGAGGLAGAAGSGAGSSTSASARGTRKNSQGKLASMVTKKLKAVGTEDLGGLGDIHLTARPPLSAQFDDVMKRGALRAGIASSVLPRVFVDGSWFRVIAGSASMILWFAAAALSAWDALTHPEALAKPSNHILYALIIMSFIDAMAGLWAFLMIAGISIAQGEIILAADVRLLLGLAMLLISLPLLVHAIRPLRRMWRIDSAAKLERAFDYIMPPIFVAFAAGSMLKALNGLSGLKMVTPEDISYIRSAGFIGVLIRMLGEDLAFGLFPKRSLQVQPEKLKSPNRKVSAAAIGTRSLLFLFIAAPFFGVSSTSLIAAALLALPLALKLWEDQLPDLKFIHKWLPRGLLRFTSTMILGIYLSRYLMGEEPTDELVKSTYIWLLLPSTLIGVLELLGRSGGDWNNRWIKWLSGAALWGFTIGITLGKIQL</sequence>
<accession>A0A6J5Z621</accession>
<feature type="transmembrane region" description="Helical" evidence="2">
    <location>
        <begin position="967"/>
        <end position="984"/>
    </location>
</feature>
<keyword evidence="2" id="KW-0472">Membrane</keyword>
<feature type="transmembrane region" description="Helical" evidence="2">
    <location>
        <begin position="932"/>
        <end position="955"/>
    </location>
</feature>